<gene>
    <name evidence="1" type="ORF">SAMN06265222_106220</name>
</gene>
<sequence>MASADKRTLDFHTGDEVIAEIQRLRRDGYTKTKQWNLTQICEHLTATMAGGMDGFGFRLPWILRSTIVKWIFNRMLRTRKMSSGPTLDRLKPQSEAGPDDDAVIDHCIAVVERAQGFAGPLDDYPFLDNLKVEDWQQFCWMHAGHHLGFLSPNQPSESTQR</sequence>
<keyword evidence="2" id="KW-1185">Reference proteome</keyword>
<evidence type="ECO:0008006" key="3">
    <source>
        <dbReference type="Google" id="ProtNLM"/>
    </source>
</evidence>
<accession>A0ABY1Q5L3</accession>
<name>A0ABY1Q5L3_9BACT</name>
<proteinExistence type="predicted"/>
<dbReference type="Proteomes" id="UP001158067">
    <property type="component" value="Unassembled WGS sequence"/>
</dbReference>
<evidence type="ECO:0000313" key="1">
    <source>
        <dbReference type="EMBL" id="SMP59413.1"/>
    </source>
</evidence>
<dbReference type="EMBL" id="FXUG01000006">
    <property type="protein sequence ID" value="SMP59413.1"/>
    <property type="molecule type" value="Genomic_DNA"/>
</dbReference>
<organism evidence="1 2">
    <name type="scientific">Neorhodopirellula lusitana</name>
    <dbReference type="NCBI Taxonomy" id="445327"/>
    <lineage>
        <taxon>Bacteria</taxon>
        <taxon>Pseudomonadati</taxon>
        <taxon>Planctomycetota</taxon>
        <taxon>Planctomycetia</taxon>
        <taxon>Pirellulales</taxon>
        <taxon>Pirellulaceae</taxon>
        <taxon>Neorhodopirellula</taxon>
    </lineage>
</organism>
<dbReference type="Pfam" id="PF07606">
    <property type="entry name" value="DUF1569"/>
    <property type="match status" value="1"/>
</dbReference>
<protein>
    <recommendedName>
        <fullName evidence="3">DUF1569 domain-containing protein</fullName>
    </recommendedName>
</protein>
<evidence type="ECO:0000313" key="2">
    <source>
        <dbReference type="Proteomes" id="UP001158067"/>
    </source>
</evidence>
<dbReference type="InterPro" id="IPR011463">
    <property type="entry name" value="DUF1569"/>
</dbReference>
<dbReference type="RefSeq" id="WP_283432965.1">
    <property type="nucleotide sequence ID" value="NZ_FXUG01000006.1"/>
</dbReference>
<reference evidence="1 2" key="1">
    <citation type="submission" date="2017-05" db="EMBL/GenBank/DDBJ databases">
        <authorList>
            <person name="Varghese N."/>
            <person name="Submissions S."/>
        </authorList>
    </citation>
    <scope>NUCLEOTIDE SEQUENCE [LARGE SCALE GENOMIC DNA]</scope>
    <source>
        <strain evidence="1 2">DSM 25457</strain>
    </source>
</reference>
<comment type="caution">
    <text evidence="1">The sequence shown here is derived from an EMBL/GenBank/DDBJ whole genome shotgun (WGS) entry which is preliminary data.</text>
</comment>